<dbReference type="Proteomes" id="UP001175211">
    <property type="component" value="Unassembled WGS sequence"/>
</dbReference>
<organism evidence="3 4">
    <name type="scientific">Armillaria tabescens</name>
    <name type="common">Ringless honey mushroom</name>
    <name type="synonym">Agaricus tabescens</name>
    <dbReference type="NCBI Taxonomy" id="1929756"/>
    <lineage>
        <taxon>Eukaryota</taxon>
        <taxon>Fungi</taxon>
        <taxon>Dikarya</taxon>
        <taxon>Basidiomycota</taxon>
        <taxon>Agaricomycotina</taxon>
        <taxon>Agaricomycetes</taxon>
        <taxon>Agaricomycetidae</taxon>
        <taxon>Agaricales</taxon>
        <taxon>Marasmiineae</taxon>
        <taxon>Physalacriaceae</taxon>
        <taxon>Desarmillaria</taxon>
    </lineage>
</organism>
<comment type="caution">
    <text evidence="3">The sequence shown here is derived from an EMBL/GenBank/DDBJ whole genome shotgun (WGS) entry which is preliminary data.</text>
</comment>
<evidence type="ECO:0000313" key="4">
    <source>
        <dbReference type="Proteomes" id="UP001175211"/>
    </source>
</evidence>
<dbReference type="EMBL" id="JAUEPS010000001">
    <property type="protein sequence ID" value="KAK0470319.1"/>
    <property type="molecule type" value="Genomic_DNA"/>
</dbReference>
<dbReference type="AlphaFoldDB" id="A0AA39NR43"/>
<feature type="transmembrane region" description="Helical" evidence="2">
    <location>
        <begin position="6"/>
        <end position="28"/>
    </location>
</feature>
<accession>A0AA39NR43</accession>
<dbReference type="RefSeq" id="XP_060340112.1">
    <property type="nucleotide sequence ID" value="XM_060465593.1"/>
</dbReference>
<sequence>MFIVSFMVPAVVLMTTNLGGLSSLFFFLDLHSVRTMRLSGVRYVQSSFRTPYKVVYSFQFPQIHDEVLKGAQCQEFARHDEGPDLDSQASQVQDMPSYDQAQEAQDDQVPIGEAQPQVGTDDPIKPQATSNHAPLLLQELEEPFSPDSDPDPLHFVDPWDFLLTHPEGLPHPNSEPPLDLGLGLGLFDFESESLLEWDQMQVYSSL</sequence>
<evidence type="ECO:0000256" key="1">
    <source>
        <dbReference type="SAM" id="MobiDB-lite"/>
    </source>
</evidence>
<keyword evidence="2" id="KW-0472">Membrane</keyword>
<reference evidence="3" key="1">
    <citation type="submission" date="2023-06" db="EMBL/GenBank/DDBJ databases">
        <authorList>
            <consortium name="Lawrence Berkeley National Laboratory"/>
            <person name="Ahrendt S."/>
            <person name="Sahu N."/>
            <person name="Indic B."/>
            <person name="Wong-Bajracharya J."/>
            <person name="Merenyi Z."/>
            <person name="Ke H.-M."/>
            <person name="Monk M."/>
            <person name="Kocsube S."/>
            <person name="Drula E."/>
            <person name="Lipzen A."/>
            <person name="Balint B."/>
            <person name="Henrissat B."/>
            <person name="Andreopoulos B."/>
            <person name="Martin F.M."/>
            <person name="Harder C.B."/>
            <person name="Rigling D."/>
            <person name="Ford K.L."/>
            <person name="Foster G.D."/>
            <person name="Pangilinan J."/>
            <person name="Papanicolaou A."/>
            <person name="Barry K."/>
            <person name="LaButti K."/>
            <person name="Viragh M."/>
            <person name="Koriabine M."/>
            <person name="Yan M."/>
            <person name="Riley R."/>
            <person name="Champramary S."/>
            <person name="Plett K.L."/>
            <person name="Tsai I.J."/>
            <person name="Slot J."/>
            <person name="Sipos G."/>
            <person name="Plett J."/>
            <person name="Nagy L.G."/>
            <person name="Grigoriev I.V."/>
        </authorList>
    </citation>
    <scope>NUCLEOTIDE SEQUENCE</scope>
    <source>
        <strain evidence="3">CCBAS 213</strain>
    </source>
</reference>
<dbReference type="GeneID" id="85349141"/>
<evidence type="ECO:0000256" key="2">
    <source>
        <dbReference type="SAM" id="Phobius"/>
    </source>
</evidence>
<keyword evidence="2" id="KW-1133">Transmembrane helix</keyword>
<keyword evidence="4" id="KW-1185">Reference proteome</keyword>
<feature type="compositionally biased region" description="Polar residues" evidence="1">
    <location>
        <begin position="87"/>
        <end position="103"/>
    </location>
</feature>
<name>A0AA39NR43_ARMTA</name>
<evidence type="ECO:0000313" key="3">
    <source>
        <dbReference type="EMBL" id="KAK0470319.1"/>
    </source>
</evidence>
<feature type="region of interest" description="Disordered" evidence="1">
    <location>
        <begin position="80"/>
        <end position="108"/>
    </location>
</feature>
<gene>
    <name evidence="3" type="ORF">EV420DRAFT_106411</name>
</gene>
<keyword evidence="2" id="KW-0812">Transmembrane</keyword>
<proteinExistence type="predicted"/>
<protein>
    <submittedName>
        <fullName evidence="3">Uncharacterized protein</fullName>
    </submittedName>
</protein>